<dbReference type="Proteomes" id="UP000628840">
    <property type="component" value="Unassembled WGS sequence"/>
</dbReference>
<protein>
    <submittedName>
        <fullName evidence="1">Uncharacterized protein</fullName>
    </submittedName>
</protein>
<accession>A0A830ES50</accession>
<evidence type="ECO:0000313" key="2">
    <source>
        <dbReference type="Proteomes" id="UP000628840"/>
    </source>
</evidence>
<reference evidence="1 2" key="1">
    <citation type="journal article" date="2019" name="Int. J. Syst. Evol. Microbiol.">
        <title>The Global Catalogue of Microorganisms (GCM) 10K type strain sequencing project: providing services to taxonomists for standard genome sequencing and annotation.</title>
        <authorList>
            <consortium name="The Broad Institute Genomics Platform"/>
            <consortium name="The Broad Institute Genome Sequencing Center for Infectious Disease"/>
            <person name="Wu L."/>
            <person name="Ma J."/>
        </authorList>
    </citation>
    <scope>NUCLEOTIDE SEQUENCE [LARGE SCALE GENOMIC DNA]</scope>
    <source>
        <strain evidence="1 2">JCM 19585</strain>
    </source>
</reference>
<gene>
    <name evidence="1" type="ORF">GCM10009037_05350</name>
</gene>
<dbReference type="EMBL" id="BMPF01000001">
    <property type="protein sequence ID" value="GGL24737.1"/>
    <property type="molecule type" value="Genomic_DNA"/>
</dbReference>
<name>A0A830ES50_9EURY</name>
<organism evidence="1 2">
    <name type="scientific">Halarchaeum grantii</name>
    <dbReference type="NCBI Taxonomy" id="1193105"/>
    <lineage>
        <taxon>Archaea</taxon>
        <taxon>Methanobacteriati</taxon>
        <taxon>Methanobacteriota</taxon>
        <taxon>Stenosarchaea group</taxon>
        <taxon>Halobacteria</taxon>
        <taxon>Halobacteriales</taxon>
        <taxon>Halobacteriaceae</taxon>
    </lineage>
</organism>
<evidence type="ECO:0000313" key="1">
    <source>
        <dbReference type="EMBL" id="GGL24737.1"/>
    </source>
</evidence>
<dbReference type="AlphaFoldDB" id="A0A830ES50"/>
<dbReference type="OrthoDB" id="265531at2157"/>
<sequence>MSGTVTLSCHAKLARVVLDNRGPLSPAEVASEARIDEDEARDALAELAEVGLAECVCGVCATREQVYQLREDAAESESAGDVA</sequence>
<dbReference type="RefSeq" id="WP_188878363.1">
    <property type="nucleotide sequence ID" value="NZ_BMPF01000001.1"/>
</dbReference>
<proteinExistence type="predicted"/>
<comment type="caution">
    <text evidence="1">The sequence shown here is derived from an EMBL/GenBank/DDBJ whole genome shotgun (WGS) entry which is preliminary data.</text>
</comment>
<keyword evidence="2" id="KW-1185">Reference proteome</keyword>